<name>A0A067CR78_SAPPC</name>
<sequence length="383" mass="42363">MAMLELGTIYALVLNAVLAEAGINLDATVEEGLHRAGQLAALKKDAMKLRDPMYYWQVPALDERDVPVAVKILLGAFHEAAMPNRALLTARIGELITTTVSATDHAELFGVAHKFGCTDDGFQSVLTHEHILAMADAMFKAVEDGETTESSDDEMPAAPDLVKSEPTVDEPPSPMLEQPMSHLLTVVSKPNKTTDLPGLIWYTLKHRLSLVKELYSTTSGVKRKRMDPVVLDGLLSLVHRLLLDRRYLVPFLVPSTHDTLRSEVSALRLVETRLLEGKASLMRDTSVTRVAVVSERPTKSSVTKDWIKHVFHVDSVHCLDRTHGNNVTNLPVVTELGWGFVKANSEFTTVMVLHVIGDYMRWSRSLRSLPTSWSSTRGPNPCA</sequence>
<feature type="signal peptide" evidence="1">
    <location>
        <begin position="1"/>
        <end position="19"/>
    </location>
</feature>
<dbReference type="OrthoDB" id="10620486at2759"/>
<keyword evidence="3" id="KW-1185">Reference proteome</keyword>
<dbReference type="Proteomes" id="UP000030745">
    <property type="component" value="Unassembled WGS sequence"/>
</dbReference>
<keyword evidence="1" id="KW-0732">Signal</keyword>
<evidence type="ECO:0000256" key="1">
    <source>
        <dbReference type="SAM" id="SignalP"/>
    </source>
</evidence>
<dbReference type="GeneID" id="24124422"/>
<protein>
    <submittedName>
        <fullName evidence="2">Uncharacterized protein</fullName>
    </submittedName>
</protein>
<dbReference type="VEuPathDB" id="FungiDB:SPRG_01844"/>
<proteinExistence type="predicted"/>
<reference evidence="2 3" key="1">
    <citation type="journal article" date="2013" name="PLoS Genet.">
        <title>Distinctive expansion of potential virulence genes in the genome of the oomycete fish pathogen Saprolegnia parasitica.</title>
        <authorList>
            <person name="Jiang R.H."/>
            <person name="de Bruijn I."/>
            <person name="Haas B.J."/>
            <person name="Belmonte R."/>
            <person name="Lobach L."/>
            <person name="Christie J."/>
            <person name="van den Ackerveken G."/>
            <person name="Bottin A."/>
            <person name="Bulone V."/>
            <person name="Diaz-Moreno S.M."/>
            <person name="Dumas B."/>
            <person name="Fan L."/>
            <person name="Gaulin E."/>
            <person name="Govers F."/>
            <person name="Grenville-Briggs L.J."/>
            <person name="Horner N.R."/>
            <person name="Levin J.Z."/>
            <person name="Mammella M."/>
            <person name="Meijer H.J."/>
            <person name="Morris P."/>
            <person name="Nusbaum C."/>
            <person name="Oome S."/>
            <person name="Phillips A.J."/>
            <person name="van Rooyen D."/>
            <person name="Rzeszutek E."/>
            <person name="Saraiva M."/>
            <person name="Secombes C.J."/>
            <person name="Seidl M.F."/>
            <person name="Snel B."/>
            <person name="Stassen J.H."/>
            <person name="Sykes S."/>
            <person name="Tripathy S."/>
            <person name="van den Berg H."/>
            <person name="Vega-Arreguin J.C."/>
            <person name="Wawra S."/>
            <person name="Young S.K."/>
            <person name="Zeng Q."/>
            <person name="Dieguez-Uribeondo J."/>
            <person name="Russ C."/>
            <person name="Tyler B.M."/>
            <person name="van West P."/>
        </authorList>
    </citation>
    <scope>NUCLEOTIDE SEQUENCE [LARGE SCALE GENOMIC DNA]</scope>
    <source>
        <strain evidence="2 3">CBS 223.65</strain>
    </source>
</reference>
<evidence type="ECO:0000313" key="2">
    <source>
        <dbReference type="EMBL" id="KDO33028.1"/>
    </source>
</evidence>
<evidence type="ECO:0000313" key="3">
    <source>
        <dbReference type="Proteomes" id="UP000030745"/>
    </source>
</evidence>
<organism evidence="2 3">
    <name type="scientific">Saprolegnia parasitica (strain CBS 223.65)</name>
    <dbReference type="NCBI Taxonomy" id="695850"/>
    <lineage>
        <taxon>Eukaryota</taxon>
        <taxon>Sar</taxon>
        <taxon>Stramenopiles</taxon>
        <taxon>Oomycota</taxon>
        <taxon>Saprolegniomycetes</taxon>
        <taxon>Saprolegniales</taxon>
        <taxon>Saprolegniaceae</taxon>
        <taxon>Saprolegnia</taxon>
    </lineage>
</organism>
<dbReference type="RefSeq" id="XP_012195800.1">
    <property type="nucleotide sequence ID" value="XM_012340410.1"/>
</dbReference>
<gene>
    <name evidence="2" type="ORF">SPRG_01844</name>
</gene>
<dbReference type="AlphaFoldDB" id="A0A067CR78"/>
<accession>A0A067CR78</accession>
<dbReference type="KEGG" id="spar:SPRG_01844"/>
<feature type="chain" id="PRO_5001634856" evidence="1">
    <location>
        <begin position="20"/>
        <end position="383"/>
    </location>
</feature>
<dbReference type="EMBL" id="KK583193">
    <property type="protein sequence ID" value="KDO33028.1"/>
    <property type="molecule type" value="Genomic_DNA"/>
</dbReference>